<feature type="transmembrane region" description="Helical" evidence="7">
    <location>
        <begin position="21"/>
        <end position="44"/>
    </location>
</feature>
<comment type="similarity">
    <text evidence="2">Belongs to the X(+)/potassium ATPases subunit beta family.</text>
</comment>
<evidence type="ECO:0000313" key="8">
    <source>
        <dbReference type="EMBL" id="KAL1130851.1"/>
    </source>
</evidence>
<dbReference type="AlphaFoldDB" id="A0ABD0YI36"/>
<dbReference type="PANTHER" id="PTHR11523">
    <property type="entry name" value="SODIUM/POTASSIUM-DEPENDENT ATPASE BETA SUBUNIT"/>
    <property type="match status" value="1"/>
</dbReference>
<dbReference type="EMBL" id="JBFDAA010000007">
    <property type="protein sequence ID" value="KAL1130851.1"/>
    <property type="molecule type" value="Genomic_DNA"/>
</dbReference>
<evidence type="ECO:0008006" key="10">
    <source>
        <dbReference type="Google" id="ProtNLM"/>
    </source>
</evidence>
<keyword evidence="4" id="KW-0735">Signal-anchor</keyword>
<evidence type="ECO:0000256" key="2">
    <source>
        <dbReference type="ARBA" id="ARBA00005876"/>
    </source>
</evidence>
<evidence type="ECO:0000256" key="4">
    <source>
        <dbReference type="ARBA" id="ARBA00022968"/>
    </source>
</evidence>
<comment type="caution">
    <text evidence="8">The sequence shown here is derived from an EMBL/GenBank/DDBJ whole genome shotgun (WGS) entry which is preliminary data.</text>
</comment>
<name>A0ABD0YI36_9HEMI</name>
<keyword evidence="6 7" id="KW-0472">Membrane</keyword>
<dbReference type="PANTHER" id="PTHR11523:SF28">
    <property type="entry name" value="NA_K-ATPASE BETA SUBUNIT ISOFORM 4-RELATED"/>
    <property type="match status" value="1"/>
</dbReference>
<gene>
    <name evidence="8" type="ORF">AAG570_012092</name>
</gene>
<accession>A0ABD0YI36</accession>
<evidence type="ECO:0000256" key="7">
    <source>
        <dbReference type="SAM" id="Phobius"/>
    </source>
</evidence>
<keyword evidence="9" id="KW-1185">Reference proteome</keyword>
<protein>
    <recommendedName>
        <fullName evidence="10">Sodium/potassium-transporting ATPase subunit beta</fullName>
    </recommendedName>
</protein>
<evidence type="ECO:0000256" key="5">
    <source>
        <dbReference type="ARBA" id="ARBA00022989"/>
    </source>
</evidence>
<comment type="subcellular location">
    <subcellularLocation>
        <location evidence="1">Membrane</location>
        <topology evidence="1">Single-pass type II membrane protein</topology>
    </subcellularLocation>
</comment>
<evidence type="ECO:0000313" key="9">
    <source>
        <dbReference type="Proteomes" id="UP001558652"/>
    </source>
</evidence>
<reference evidence="8 9" key="1">
    <citation type="submission" date="2024-07" db="EMBL/GenBank/DDBJ databases">
        <title>Chromosome-level genome assembly of the water stick insect Ranatra chinensis (Heteroptera: Nepidae).</title>
        <authorList>
            <person name="Liu X."/>
        </authorList>
    </citation>
    <scope>NUCLEOTIDE SEQUENCE [LARGE SCALE GENOMIC DNA]</scope>
    <source>
        <strain evidence="8">Cailab_2021Rc</strain>
        <tissue evidence="8">Muscle</tissue>
    </source>
</reference>
<dbReference type="GO" id="GO:0016020">
    <property type="term" value="C:membrane"/>
    <property type="evidence" value="ECO:0007669"/>
    <property type="project" value="UniProtKB-SubCell"/>
</dbReference>
<evidence type="ECO:0000256" key="1">
    <source>
        <dbReference type="ARBA" id="ARBA00004606"/>
    </source>
</evidence>
<proteinExistence type="inferred from homology"/>
<dbReference type="InterPro" id="IPR000402">
    <property type="entry name" value="Na/K_ATPase_sub_beta"/>
</dbReference>
<organism evidence="8 9">
    <name type="scientific">Ranatra chinensis</name>
    <dbReference type="NCBI Taxonomy" id="642074"/>
    <lineage>
        <taxon>Eukaryota</taxon>
        <taxon>Metazoa</taxon>
        <taxon>Ecdysozoa</taxon>
        <taxon>Arthropoda</taxon>
        <taxon>Hexapoda</taxon>
        <taxon>Insecta</taxon>
        <taxon>Pterygota</taxon>
        <taxon>Neoptera</taxon>
        <taxon>Paraneoptera</taxon>
        <taxon>Hemiptera</taxon>
        <taxon>Heteroptera</taxon>
        <taxon>Panheteroptera</taxon>
        <taxon>Nepomorpha</taxon>
        <taxon>Nepidae</taxon>
        <taxon>Ranatrinae</taxon>
        <taxon>Ranatra</taxon>
    </lineage>
</organism>
<dbReference type="InterPro" id="IPR038702">
    <property type="entry name" value="Na/K_ATPase_sub_beta_sf"/>
</dbReference>
<dbReference type="Pfam" id="PF00287">
    <property type="entry name" value="Na_K-ATPase"/>
    <property type="match status" value="1"/>
</dbReference>
<keyword evidence="5 7" id="KW-1133">Transmembrane helix</keyword>
<dbReference type="Proteomes" id="UP001558652">
    <property type="component" value="Unassembled WGS sequence"/>
</dbReference>
<keyword evidence="3 7" id="KW-0812">Transmembrane</keyword>
<evidence type="ECO:0000256" key="6">
    <source>
        <dbReference type="ARBA" id="ARBA00023136"/>
    </source>
</evidence>
<feature type="non-terminal residue" evidence="8">
    <location>
        <position position="1"/>
    </location>
</feature>
<sequence>TWRKKIWDSSTGKFLRRTPTSWAKILLFYLCFYTVLGLYFWILWSVFSTLLSYEEPMYQMDKSLIGDVPGMDYWPKKTEYTFSQVGDALGELEEFLEPYHKAGRLEAFQEPCTKKNGYNYRKGQPCVFLKLNRIFGWKPTDYEAGQRPSEISSVSTDFIPLTCEDRDGHKGLTLKTFPPGFPKSYFPFKKQKELNPLVAVWFSGLTNGTTVRVECKAWAPNIEHDPTNFKGSVRFRVTVKN</sequence>
<evidence type="ECO:0000256" key="3">
    <source>
        <dbReference type="ARBA" id="ARBA00022692"/>
    </source>
</evidence>
<dbReference type="Gene3D" id="2.60.40.1660">
    <property type="entry name" value="Na, k-atpase alpha subunit"/>
    <property type="match status" value="1"/>
</dbReference>